<proteinExistence type="predicted"/>
<dbReference type="RefSeq" id="WP_304552040.1">
    <property type="nucleotide sequence ID" value="NZ_JAUQOP010000003.1"/>
</dbReference>
<dbReference type="Proteomes" id="UP001228019">
    <property type="component" value="Unassembled WGS sequence"/>
</dbReference>
<comment type="caution">
    <text evidence="4">The sequence shown here is derived from an EMBL/GenBank/DDBJ whole genome shotgun (WGS) entry which is preliminary data.</text>
</comment>
<reference evidence="4 5" key="1">
    <citation type="submission" date="2023-07" db="EMBL/GenBank/DDBJ databases">
        <title>Identification of four novel Pseudomonas species associated with bacterial leaf spot of cucurbits.</title>
        <authorList>
            <person name="Fullem K.R."/>
        </authorList>
    </citation>
    <scope>NUCLEOTIDE SEQUENCE [LARGE SCALE GENOMIC DNA]</scope>
    <source>
        <strain evidence="4 5">K18</strain>
    </source>
</reference>
<organism evidence="4 5">
    <name type="scientific">Pseudomonas citrulli</name>
    <dbReference type="NCBI Taxonomy" id="3064347"/>
    <lineage>
        <taxon>Bacteria</taxon>
        <taxon>Pseudomonadati</taxon>
        <taxon>Pseudomonadota</taxon>
        <taxon>Gammaproteobacteria</taxon>
        <taxon>Pseudomonadales</taxon>
        <taxon>Pseudomonadaceae</taxon>
        <taxon>Pseudomonas</taxon>
    </lineage>
</organism>
<evidence type="ECO:0000256" key="1">
    <source>
        <dbReference type="ARBA" id="ARBA00004924"/>
    </source>
</evidence>
<dbReference type="InterPro" id="IPR022770">
    <property type="entry name" value="IucA/IucC-like_C"/>
</dbReference>
<gene>
    <name evidence="4" type="ORF">Q6A48_03580</name>
</gene>
<sequence length="632" mass="71787">MNPTSPSLFIDEQTADMDDFKTLIAYSRKNAMRRLVRCLFAENILDRRALVFSADGTQATYPLKNARDHLFFSRISLAPADTLINEGDVVLVTAEGLRQVVDTHQDLLDVLRDSFDFAPTDEGVAGLKADMENSLMNDAHARRHRQQWNARLAEATHSQGLSSLTDYLRQHASTQDAAILLDQWGSLEGHPYYPTWKSRPGLSDAEVEQLSPEFNAQVPLRIAALRADMARSESMPHVTDYLAWFAANFPTHWAQWKTALNDKGLDEQQWLPLPIHAWHLQAYVLEHFAKEIEEGILITEGPDILTLPTMSYRTMMPVQQQAAPLIKLPIAVWMTSELRSLQAKSIHMGPRISTVITQILAAENGFGQRLEIFPEEIGVRYRNAITQDDAPGRHLSVVFRASKQAFQRDDDCLPITVASLFTRLPGSGRPLFTDLIERDGLRASARQVEDWFRQYARVVTQPVVAIYLMYGIGLEAHQQNTMVLFSPDGKARSLLIRDFGDGRTYAPWLEERGYTLQPHVQPGILPTVFVDDVEPVRMFVLDAAFLTHLHEIALWLSTEYALDDTRLWTVLREETEGAFEAVRDRVAAPLWEVERQAFLQAPWPTRSLLRMHLLQYSNYRLQHTLTNPLASA</sequence>
<protein>
    <submittedName>
        <fullName evidence="4">IucA/IucC family protein</fullName>
    </submittedName>
</protein>
<name>A0ABT9BTX3_9PSED</name>
<evidence type="ECO:0000313" key="4">
    <source>
        <dbReference type="EMBL" id="MDO7895967.1"/>
    </source>
</evidence>
<evidence type="ECO:0000313" key="5">
    <source>
        <dbReference type="Proteomes" id="UP001228019"/>
    </source>
</evidence>
<evidence type="ECO:0000259" key="2">
    <source>
        <dbReference type="Pfam" id="PF04183"/>
    </source>
</evidence>
<keyword evidence="5" id="KW-1185">Reference proteome</keyword>
<dbReference type="EMBL" id="JAUQOP010000003">
    <property type="protein sequence ID" value="MDO7895967.1"/>
    <property type="molecule type" value="Genomic_DNA"/>
</dbReference>
<evidence type="ECO:0000259" key="3">
    <source>
        <dbReference type="Pfam" id="PF06276"/>
    </source>
</evidence>
<dbReference type="InterPro" id="IPR007310">
    <property type="entry name" value="Aerobactin_biosyn_IucA/IucC_N"/>
</dbReference>
<dbReference type="PANTHER" id="PTHR34384">
    <property type="entry name" value="L-2,3-DIAMINOPROPANOATE--CITRATE LIGASE"/>
    <property type="match status" value="1"/>
</dbReference>
<feature type="domain" description="Aerobactin siderophore biosynthesis IucA/IucC-like C-terminal" evidence="3">
    <location>
        <begin position="449"/>
        <end position="618"/>
    </location>
</feature>
<accession>A0ABT9BTX3</accession>
<dbReference type="Pfam" id="PF06276">
    <property type="entry name" value="FhuF"/>
    <property type="match status" value="1"/>
</dbReference>
<dbReference type="InterPro" id="IPR037455">
    <property type="entry name" value="LucA/IucC-like"/>
</dbReference>
<comment type="pathway">
    <text evidence="1">Siderophore biosynthesis.</text>
</comment>
<dbReference type="Pfam" id="PF04183">
    <property type="entry name" value="IucA_IucC"/>
    <property type="match status" value="1"/>
</dbReference>
<dbReference type="PANTHER" id="PTHR34384:SF6">
    <property type="entry name" value="STAPHYLOFERRIN B SYNTHASE"/>
    <property type="match status" value="1"/>
</dbReference>
<dbReference type="Gene3D" id="1.10.510.40">
    <property type="match status" value="1"/>
</dbReference>
<feature type="domain" description="Aerobactin siderophore biosynthesis IucA/IucC N-terminal" evidence="2">
    <location>
        <begin position="181"/>
        <end position="421"/>
    </location>
</feature>